<evidence type="ECO:0000259" key="9">
    <source>
        <dbReference type="SMART" id="SM00088"/>
    </source>
</evidence>
<dbReference type="SUPFAM" id="SSF46785">
    <property type="entry name" value="Winged helix' DNA-binding domain"/>
    <property type="match status" value="1"/>
</dbReference>
<evidence type="ECO:0000256" key="4">
    <source>
        <dbReference type="ARBA" id="ARBA00014878"/>
    </source>
</evidence>
<feature type="region of interest" description="Disordered" evidence="8">
    <location>
        <begin position="1"/>
        <end position="31"/>
    </location>
</feature>
<feature type="compositionally biased region" description="Gly residues" evidence="8">
    <location>
        <begin position="435"/>
        <end position="446"/>
    </location>
</feature>
<feature type="region of interest" description="Disordered" evidence="8">
    <location>
        <begin position="430"/>
        <end position="456"/>
    </location>
</feature>
<evidence type="ECO:0000256" key="2">
    <source>
        <dbReference type="ARBA" id="ARBA00004496"/>
    </source>
</evidence>
<dbReference type="Pfam" id="PF22788">
    <property type="entry name" value="COP9_hel_rpt"/>
    <property type="match status" value="1"/>
</dbReference>
<keyword evidence="7" id="KW-0539">Nucleus</keyword>
<feature type="domain" description="PCI" evidence="9">
    <location>
        <begin position="306"/>
        <end position="395"/>
    </location>
</feature>
<evidence type="ECO:0000256" key="1">
    <source>
        <dbReference type="ARBA" id="ARBA00004123"/>
    </source>
</evidence>
<evidence type="ECO:0000256" key="3">
    <source>
        <dbReference type="ARBA" id="ARBA00007084"/>
    </source>
</evidence>
<sequence>MNNFSLRPDAGTPAMLTSGRSRKPEEGTSKSRLCAMPHAQLDQYVAQVQGLSLDSKTYMQLTEYVRKSASSFLTSNLAQLDSVLEALESPQHSVGILGVLYVKLNNEAATDTLLALVQEFLLHFNVEQIRNILDIASELCHKYTSILVQRKDYFTGINVLCFVIKTLRTSQSQLLSIHADLFQLCLLAKNFKPALQFLDVDITDIAKENTSFDAKYFLLYYYYGGMIYAALKKFDRALYFFEVAITTPAQALSQIVIESNKKYILISLLLHGKLVPLPKYVSQVVSRSLKSCCAAYVELVSAYNAKSADKLQQVVAKHRDLLTRTFLTLSLADVAYRCHLSGAAEAEKYLITMIEDGEIYAEINKRDGMVNFRDNPEKFDTPDVSSMINKSLEIAFEVNEKVEKLDDNYFLNPQYVQKIMKQGNAASWTTEDEGLGTGTGNGGGGTPDVFPSIGGF</sequence>
<evidence type="ECO:0000313" key="10">
    <source>
        <dbReference type="Proteomes" id="UP000887565"/>
    </source>
</evidence>
<dbReference type="WBParaSite" id="nRc.2.0.1.t12201-RA">
    <property type="protein sequence ID" value="nRc.2.0.1.t12201-RA"/>
    <property type="gene ID" value="nRc.2.0.1.g12201"/>
</dbReference>
<dbReference type="OMA" id="NHYHDLV"/>
<dbReference type="PANTHER" id="PTHR10758:SF1">
    <property type="entry name" value="COP9 SIGNALOSOME COMPLEX SUBUNIT 3"/>
    <property type="match status" value="1"/>
</dbReference>
<proteinExistence type="inferred from homology"/>
<comment type="subcellular location">
    <subcellularLocation>
        <location evidence="2">Cytoplasm</location>
    </subcellularLocation>
    <subcellularLocation>
        <location evidence="1">Nucleus</location>
    </subcellularLocation>
</comment>
<evidence type="ECO:0000256" key="6">
    <source>
        <dbReference type="ARBA" id="ARBA00022790"/>
    </source>
</evidence>
<keyword evidence="5" id="KW-0963">Cytoplasm</keyword>
<dbReference type="GO" id="GO:0008180">
    <property type="term" value="C:COP9 signalosome"/>
    <property type="evidence" value="ECO:0007669"/>
    <property type="project" value="UniProtKB-KW"/>
</dbReference>
<evidence type="ECO:0000256" key="7">
    <source>
        <dbReference type="ARBA" id="ARBA00023242"/>
    </source>
</evidence>
<keyword evidence="10" id="KW-1185">Reference proteome</keyword>
<dbReference type="GO" id="GO:0006511">
    <property type="term" value="P:ubiquitin-dependent protein catabolic process"/>
    <property type="evidence" value="ECO:0007669"/>
    <property type="project" value="TreeGrafter"/>
</dbReference>
<accession>A0A915IG28</accession>
<evidence type="ECO:0000313" key="11">
    <source>
        <dbReference type="WBParaSite" id="nRc.2.0.1.t12201-RA"/>
    </source>
</evidence>
<organism evidence="10 11">
    <name type="scientific">Romanomermis culicivorax</name>
    <name type="common">Nematode worm</name>
    <dbReference type="NCBI Taxonomy" id="13658"/>
    <lineage>
        <taxon>Eukaryota</taxon>
        <taxon>Metazoa</taxon>
        <taxon>Ecdysozoa</taxon>
        <taxon>Nematoda</taxon>
        <taxon>Enoplea</taxon>
        <taxon>Dorylaimia</taxon>
        <taxon>Mermithida</taxon>
        <taxon>Mermithoidea</taxon>
        <taxon>Mermithidae</taxon>
        <taxon>Romanomermis</taxon>
    </lineage>
</organism>
<dbReference type="InterPro" id="IPR000717">
    <property type="entry name" value="PCI_dom"/>
</dbReference>
<dbReference type="SMART" id="SM00088">
    <property type="entry name" value="PINT"/>
    <property type="match status" value="1"/>
</dbReference>
<dbReference type="Proteomes" id="UP000887565">
    <property type="component" value="Unplaced"/>
</dbReference>
<name>A0A915IG28_ROMCU</name>
<protein>
    <recommendedName>
        <fullName evidence="4">COP9 signalosome complex subunit 3</fullName>
    </recommendedName>
</protein>
<evidence type="ECO:0000256" key="5">
    <source>
        <dbReference type="ARBA" id="ARBA00022490"/>
    </source>
</evidence>
<comment type="similarity">
    <text evidence="3">Belongs to the CSN3 family.</text>
</comment>
<dbReference type="InterPro" id="IPR050756">
    <property type="entry name" value="CSN3"/>
</dbReference>
<evidence type="ECO:0000256" key="8">
    <source>
        <dbReference type="SAM" id="MobiDB-lite"/>
    </source>
</evidence>
<dbReference type="Pfam" id="PF01399">
    <property type="entry name" value="PCI"/>
    <property type="match status" value="1"/>
</dbReference>
<keyword evidence="6" id="KW-0736">Signalosome</keyword>
<dbReference type="InterPro" id="IPR036390">
    <property type="entry name" value="WH_DNA-bd_sf"/>
</dbReference>
<dbReference type="AlphaFoldDB" id="A0A915IG28"/>
<reference evidence="11" key="1">
    <citation type="submission" date="2022-11" db="UniProtKB">
        <authorList>
            <consortium name="WormBaseParasite"/>
        </authorList>
    </citation>
    <scope>IDENTIFICATION</scope>
</reference>
<dbReference type="InterPro" id="IPR055089">
    <property type="entry name" value="COP9_N"/>
</dbReference>
<dbReference type="PANTHER" id="PTHR10758">
    <property type="entry name" value="26S PROTEASOME NON-ATPASE REGULATORY SUBUNIT 3/COP9 SIGNALOSOME COMPLEX SUBUNIT 3"/>
    <property type="match status" value="1"/>
</dbReference>
<dbReference type="GO" id="GO:0005737">
    <property type="term" value="C:cytoplasm"/>
    <property type="evidence" value="ECO:0007669"/>
    <property type="project" value="UniProtKB-SubCell"/>
</dbReference>